<dbReference type="Proteomes" id="UP000029833">
    <property type="component" value="Unassembled WGS sequence"/>
</dbReference>
<accession>A0A0A0B856</accession>
<dbReference type="InterPro" id="IPR004381">
    <property type="entry name" value="Glycerate_kinase"/>
</dbReference>
<protein>
    <submittedName>
        <fullName evidence="5">Glycerate kinase</fullName>
    </submittedName>
</protein>
<dbReference type="GO" id="GO:0008887">
    <property type="term" value="F:glycerate kinase activity"/>
    <property type="evidence" value="ECO:0007669"/>
    <property type="project" value="UniProtKB-UniRule"/>
</dbReference>
<sequence>MRVLIAPDDFGGTLTAQEAATVLRDGWLRAAPGSDVRLCPLSDGGPGFLATLRASLGGELLSVTVRSPLGEPVPGAVLVVPGAEGRPVTAYVESAHAAGLALVPPGRRDPAVTSTWGVGELLRAAVASGARRVVVGLGGSATNDAGAGMLAALGVGGPRSPLAHGGGDLGDILADDLGALADVRADLVGVELVGAYDVDVPLLGLHGASAGFAAQKGATPVQAQELERALGHFAHVAVGALAGAVRPDLLAGARSSAPVARLAAQPGAGAAGGLGFGLALLGARLLPGSALVADAVGLSDRIADVDVVLTGEGRFDWQSLHGKVVAAVAARALPLAVPTVVLAGQVDVGRREWGAAGIAAAYAVAETPEQVRESLADPAGTLGRRVERVARTWAL</sequence>
<name>A0A0A0B856_9CELL</name>
<evidence type="ECO:0000256" key="1">
    <source>
        <dbReference type="ARBA" id="ARBA00006284"/>
    </source>
</evidence>
<dbReference type="NCBIfam" id="TIGR00045">
    <property type="entry name" value="glycerate kinase"/>
    <property type="match status" value="1"/>
</dbReference>
<comment type="similarity">
    <text evidence="1 4">Belongs to the glycerate kinase type-1 family.</text>
</comment>
<evidence type="ECO:0000313" key="6">
    <source>
        <dbReference type="Proteomes" id="UP000029833"/>
    </source>
</evidence>
<dbReference type="GO" id="GO:0031388">
    <property type="term" value="P:organic acid phosphorylation"/>
    <property type="evidence" value="ECO:0007669"/>
    <property type="project" value="UniProtKB-UniRule"/>
</dbReference>
<dbReference type="InterPro" id="IPR018193">
    <property type="entry name" value="Glyc_kinase_flavodox-like_fold"/>
</dbReference>
<organism evidence="5 6">
    <name type="scientific">Cellulomonas cellasea DSM 20118</name>
    <dbReference type="NCBI Taxonomy" id="1408250"/>
    <lineage>
        <taxon>Bacteria</taxon>
        <taxon>Bacillati</taxon>
        <taxon>Actinomycetota</taxon>
        <taxon>Actinomycetes</taxon>
        <taxon>Micrococcales</taxon>
        <taxon>Cellulomonadaceae</taxon>
        <taxon>Cellulomonas</taxon>
    </lineage>
</organism>
<evidence type="ECO:0000256" key="4">
    <source>
        <dbReference type="PIRNR" id="PIRNR006078"/>
    </source>
</evidence>
<dbReference type="InterPro" id="IPR018197">
    <property type="entry name" value="Glycerate_kinase_RE-like"/>
</dbReference>
<evidence type="ECO:0000256" key="3">
    <source>
        <dbReference type="ARBA" id="ARBA00022777"/>
    </source>
</evidence>
<keyword evidence="6" id="KW-1185">Reference proteome</keyword>
<proteinExistence type="inferred from homology"/>
<dbReference type="SUPFAM" id="SSF110738">
    <property type="entry name" value="Glycerate kinase I"/>
    <property type="match status" value="1"/>
</dbReference>
<dbReference type="STRING" id="1408250.Q760_01160"/>
<dbReference type="Gene3D" id="3.40.50.10350">
    <property type="entry name" value="Glycerate kinase, domain 1"/>
    <property type="match status" value="1"/>
</dbReference>
<dbReference type="Pfam" id="PF02595">
    <property type="entry name" value="Gly_kinase"/>
    <property type="match status" value="1"/>
</dbReference>
<keyword evidence="2 4" id="KW-0808">Transferase</keyword>
<dbReference type="AlphaFoldDB" id="A0A0A0B856"/>
<dbReference type="InterPro" id="IPR036129">
    <property type="entry name" value="Glycerate_kinase_sf"/>
</dbReference>
<dbReference type="PANTHER" id="PTHR21599">
    <property type="entry name" value="GLYCERATE KINASE"/>
    <property type="match status" value="1"/>
</dbReference>
<dbReference type="Gene3D" id="3.90.1510.10">
    <property type="entry name" value="Glycerate kinase, domain 2"/>
    <property type="match status" value="1"/>
</dbReference>
<evidence type="ECO:0000313" key="5">
    <source>
        <dbReference type="EMBL" id="KGM01436.1"/>
    </source>
</evidence>
<gene>
    <name evidence="5" type="ORF">Q760_01160</name>
</gene>
<dbReference type="PIRSF" id="PIRSF006078">
    <property type="entry name" value="GlxK"/>
    <property type="match status" value="1"/>
</dbReference>
<evidence type="ECO:0000256" key="2">
    <source>
        <dbReference type="ARBA" id="ARBA00022679"/>
    </source>
</evidence>
<dbReference type="PANTHER" id="PTHR21599:SF0">
    <property type="entry name" value="GLYCERATE KINASE"/>
    <property type="match status" value="1"/>
</dbReference>
<dbReference type="RefSeq" id="WP_034632268.1">
    <property type="nucleotide sequence ID" value="NZ_AXNT01000106.1"/>
</dbReference>
<comment type="caution">
    <text evidence="5">The sequence shown here is derived from an EMBL/GenBank/DDBJ whole genome shotgun (WGS) entry which is preliminary data.</text>
</comment>
<reference evidence="5 6" key="1">
    <citation type="submission" date="2013-10" db="EMBL/GenBank/DDBJ databases">
        <authorList>
            <person name="Wang G."/>
            <person name="Zhuang W."/>
        </authorList>
    </citation>
    <scope>NUCLEOTIDE SEQUENCE [LARGE SCALE GENOMIC DNA]</scope>
    <source>
        <strain evidence="5 6">DSM 20118</strain>
    </source>
</reference>
<dbReference type="EMBL" id="AXNT01000106">
    <property type="protein sequence ID" value="KGM01436.1"/>
    <property type="molecule type" value="Genomic_DNA"/>
</dbReference>
<keyword evidence="3 4" id="KW-0418">Kinase</keyword>